<dbReference type="CDD" id="cd00038">
    <property type="entry name" value="CAP_ED"/>
    <property type="match status" value="1"/>
</dbReference>
<dbReference type="PRINTS" id="PR01463">
    <property type="entry name" value="EAGCHANLFMLY"/>
</dbReference>
<keyword evidence="2" id="KW-0813">Transport</keyword>
<keyword evidence="12" id="KW-0407">Ion channel</keyword>
<evidence type="ECO:0000256" key="1">
    <source>
        <dbReference type="ARBA" id="ARBA00004651"/>
    </source>
</evidence>
<dbReference type="PANTHER" id="PTHR10217:SF548">
    <property type="entry name" value="GH12235P"/>
    <property type="match status" value="1"/>
</dbReference>
<protein>
    <recommendedName>
        <fullName evidence="14">Cyclic nucleotide-binding domain-containing protein</fullName>
    </recommendedName>
</protein>
<dbReference type="SMART" id="SM00100">
    <property type="entry name" value="cNMP"/>
    <property type="match status" value="1"/>
</dbReference>
<dbReference type="PRINTS" id="PR01470">
    <property type="entry name" value="ERGCHANNEL"/>
</dbReference>
<evidence type="ECO:0000256" key="12">
    <source>
        <dbReference type="ARBA" id="ARBA00023303"/>
    </source>
</evidence>
<keyword evidence="3" id="KW-1003">Cell membrane</keyword>
<dbReference type="SUPFAM" id="SSF81324">
    <property type="entry name" value="Voltage-gated potassium channels"/>
    <property type="match status" value="1"/>
</dbReference>
<dbReference type="FunFam" id="2.60.120.10:FF:000107">
    <property type="entry name" value="Potassium voltage-gated channel unc-103"/>
    <property type="match status" value="1"/>
</dbReference>
<dbReference type="InterPro" id="IPR050818">
    <property type="entry name" value="KCNH_animal-type"/>
</dbReference>
<feature type="non-terminal residue" evidence="15">
    <location>
        <position position="553"/>
    </location>
</feature>
<dbReference type="EMBL" id="CAJHNH020001370">
    <property type="protein sequence ID" value="CAG5122815.1"/>
    <property type="molecule type" value="Genomic_DNA"/>
</dbReference>
<evidence type="ECO:0000313" key="15">
    <source>
        <dbReference type="EMBL" id="CAG5122815.1"/>
    </source>
</evidence>
<dbReference type="InterPro" id="IPR003967">
    <property type="entry name" value="K_chnl_volt-dep_ERG"/>
</dbReference>
<name>A0A8S3Z477_9EUPU</name>
<dbReference type="InterPro" id="IPR018490">
    <property type="entry name" value="cNMP-bd_dom_sf"/>
</dbReference>
<proteinExistence type="predicted"/>
<evidence type="ECO:0000256" key="5">
    <source>
        <dbReference type="ARBA" id="ARBA00022692"/>
    </source>
</evidence>
<evidence type="ECO:0000256" key="6">
    <source>
        <dbReference type="ARBA" id="ARBA00022826"/>
    </source>
</evidence>
<feature type="non-terminal residue" evidence="15">
    <location>
        <position position="1"/>
    </location>
</feature>
<comment type="caution">
    <text evidence="15">The sequence shown here is derived from an EMBL/GenBank/DDBJ whole genome shotgun (WGS) entry which is preliminary data.</text>
</comment>
<dbReference type="Pfam" id="PF00520">
    <property type="entry name" value="Ion_trans"/>
    <property type="match status" value="1"/>
</dbReference>
<dbReference type="FunFam" id="1.10.287.70:FF:000275">
    <property type="entry name" value="Potassium voltage-gated channel subfamily H member 8"/>
    <property type="match status" value="1"/>
</dbReference>
<evidence type="ECO:0000256" key="11">
    <source>
        <dbReference type="ARBA" id="ARBA00023136"/>
    </source>
</evidence>
<evidence type="ECO:0000313" key="16">
    <source>
        <dbReference type="Proteomes" id="UP000678393"/>
    </source>
</evidence>
<evidence type="ECO:0000256" key="4">
    <source>
        <dbReference type="ARBA" id="ARBA00022538"/>
    </source>
</evidence>
<dbReference type="Pfam" id="PF00027">
    <property type="entry name" value="cNMP_binding"/>
    <property type="match status" value="1"/>
</dbReference>
<keyword evidence="4" id="KW-0633">Potassium transport</keyword>
<dbReference type="GO" id="GO:0005886">
    <property type="term" value="C:plasma membrane"/>
    <property type="evidence" value="ECO:0007669"/>
    <property type="project" value="UniProtKB-SubCell"/>
</dbReference>
<keyword evidence="7" id="KW-0851">Voltage-gated channel</keyword>
<dbReference type="Gene3D" id="1.10.1200.260">
    <property type="match status" value="1"/>
</dbReference>
<keyword evidence="8" id="KW-0630">Potassium</keyword>
<feature type="transmembrane region" description="Helical" evidence="13">
    <location>
        <begin position="152"/>
        <end position="176"/>
    </location>
</feature>
<evidence type="ECO:0000256" key="3">
    <source>
        <dbReference type="ARBA" id="ARBA00022475"/>
    </source>
</evidence>
<dbReference type="InterPro" id="IPR003938">
    <property type="entry name" value="K_chnl_volt-dep_EAG/ELK/ERG"/>
</dbReference>
<dbReference type="GO" id="GO:0042391">
    <property type="term" value="P:regulation of membrane potential"/>
    <property type="evidence" value="ECO:0007669"/>
    <property type="project" value="TreeGrafter"/>
</dbReference>
<feature type="transmembrane region" description="Helical" evidence="13">
    <location>
        <begin position="6"/>
        <end position="26"/>
    </location>
</feature>
<evidence type="ECO:0000256" key="8">
    <source>
        <dbReference type="ARBA" id="ARBA00022958"/>
    </source>
</evidence>
<dbReference type="InterPro" id="IPR000595">
    <property type="entry name" value="cNMP-bd_dom"/>
</dbReference>
<sequence length="553" mass="62468">AVWDWVILLLVLYTAVFTPYAAAFLLKEDEIRMKLNMAPGSRNTNADTIRIDPLVIVDLMVDLMFIADILINFRTTYVENGEVVSDQQKIAVNYVKGWFVIDAIAAIPFDLLLFGSGTSDTMTVTGVLKTARLLRLLRVIRRIEAFAEYGSAVLLLLMVTFTLIGHWLACIFYAIATMERPQLHAPISWLDGLANQTEMYFYANDSMSGPTIRSKYITALYFTFTILTSIGFGNVAPNTNMEKIFSIFAMMLGSLLSAAIFGNVSSIMLRVYQGSDEYHEKVQSVKEFVNFHHIPKTLASRLQESFQHAWTYTNGIDMNNVLKGFPECLQADICLHLNRNLLQNCNAFKGASPGCLRVLSTKFKSTHAPPGDTLVHPGDLLTALYFIARGSIEILKDDTVMAILGKDDIFGEDIKCSSSTQMGQSMYCVRALSYCDINKIDLLDLREILQTYPEFAESFLNKFQVTFNLRKGTLLQLRAKLKMDDETLRFIRQRRPRLQCKRRTLDSECYLFIHPYLLLSAPSLGNDEDERVGIVELSVDKATEDVTEEDFST</sequence>
<dbReference type="Gene3D" id="1.10.287.70">
    <property type="match status" value="1"/>
</dbReference>
<dbReference type="PANTHER" id="PTHR10217">
    <property type="entry name" value="VOLTAGE AND LIGAND GATED POTASSIUM CHANNEL"/>
    <property type="match status" value="1"/>
</dbReference>
<dbReference type="Proteomes" id="UP000678393">
    <property type="component" value="Unassembled WGS sequence"/>
</dbReference>
<feature type="domain" description="Cyclic nucleotide-binding" evidence="14">
    <location>
        <begin position="347"/>
        <end position="466"/>
    </location>
</feature>
<dbReference type="InterPro" id="IPR005821">
    <property type="entry name" value="Ion_trans_dom"/>
</dbReference>
<gene>
    <name evidence="15" type="ORF">CUNI_LOCUS8373</name>
</gene>
<comment type="subcellular location">
    <subcellularLocation>
        <location evidence="1">Cell membrane</location>
        <topology evidence="1">Multi-pass membrane protein</topology>
    </subcellularLocation>
</comment>
<keyword evidence="11 13" id="KW-0472">Membrane</keyword>
<dbReference type="GO" id="GO:0034702">
    <property type="term" value="C:monoatomic ion channel complex"/>
    <property type="evidence" value="ECO:0007669"/>
    <property type="project" value="UniProtKB-KW"/>
</dbReference>
<dbReference type="InterPro" id="IPR014710">
    <property type="entry name" value="RmlC-like_jellyroll"/>
</dbReference>
<evidence type="ECO:0000259" key="14">
    <source>
        <dbReference type="PROSITE" id="PS50042"/>
    </source>
</evidence>
<dbReference type="Gene3D" id="2.60.120.10">
    <property type="entry name" value="Jelly Rolls"/>
    <property type="match status" value="1"/>
</dbReference>
<keyword evidence="9 13" id="KW-1133">Transmembrane helix</keyword>
<feature type="transmembrane region" description="Helical" evidence="13">
    <location>
        <begin position="216"/>
        <end position="235"/>
    </location>
</feature>
<evidence type="ECO:0000256" key="13">
    <source>
        <dbReference type="SAM" id="Phobius"/>
    </source>
</evidence>
<dbReference type="SUPFAM" id="SSF51206">
    <property type="entry name" value="cAMP-binding domain-like"/>
    <property type="match status" value="1"/>
</dbReference>
<evidence type="ECO:0000256" key="9">
    <source>
        <dbReference type="ARBA" id="ARBA00022989"/>
    </source>
</evidence>
<dbReference type="AlphaFoldDB" id="A0A8S3Z477"/>
<evidence type="ECO:0000256" key="10">
    <source>
        <dbReference type="ARBA" id="ARBA00023065"/>
    </source>
</evidence>
<keyword evidence="6" id="KW-0631">Potassium channel</keyword>
<evidence type="ECO:0000256" key="7">
    <source>
        <dbReference type="ARBA" id="ARBA00022882"/>
    </source>
</evidence>
<keyword evidence="10" id="KW-0406">Ion transport</keyword>
<accession>A0A8S3Z477</accession>
<keyword evidence="5 13" id="KW-0812">Transmembrane</keyword>
<organism evidence="15 16">
    <name type="scientific">Candidula unifasciata</name>
    <dbReference type="NCBI Taxonomy" id="100452"/>
    <lineage>
        <taxon>Eukaryota</taxon>
        <taxon>Metazoa</taxon>
        <taxon>Spiralia</taxon>
        <taxon>Lophotrochozoa</taxon>
        <taxon>Mollusca</taxon>
        <taxon>Gastropoda</taxon>
        <taxon>Heterobranchia</taxon>
        <taxon>Euthyneura</taxon>
        <taxon>Panpulmonata</taxon>
        <taxon>Eupulmonata</taxon>
        <taxon>Stylommatophora</taxon>
        <taxon>Helicina</taxon>
        <taxon>Helicoidea</taxon>
        <taxon>Geomitridae</taxon>
        <taxon>Candidula</taxon>
    </lineage>
</organism>
<keyword evidence="16" id="KW-1185">Reference proteome</keyword>
<dbReference type="PROSITE" id="PS50042">
    <property type="entry name" value="CNMP_BINDING_3"/>
    <property type="match status" value="1"/>
</dbReference>
<dbReference type="OrthoDB" id="432483at2759"/>
<feature type="transmembrane region" description="Helical" evidence="13">
    <location>
        <begin position="247"/>
        <end position="269"/>
    </location>
</feature>
<evidence type="ECO:0000256" key="2">
    <source>
        <dbReference type="ARBA" id="ARBA00022448"/>
    </source>
</evidence>
<reference evidence="15" key="1">
    <citation type="submission" date="2021-04" db="EMBL/GenBank/DDBJ databases">
        <authorList>
            <consortium name="Molecular Ecology Group"/>
        </authorList>
    </citation>
    <scope>NUCLEOTIDE SEQUENCE</scope>
</reference>
<dbReference type="GO" id="GO:0005242">
    <property type="term" value="F:inward rectifier potassium channel activity"/>
    <property type="evidence" value="ECO:0007669"/>
    <property type="project" value="TreeGrafter"/>
</dbReference>